<dbReference type="GO" id="GO:0004458">
    <property type="term" value="F:D-lactate dehydrogenase (cytochrome) activity"/>
    <property type="evidence" value="ECO:0007669"/>
    <property type="project" value="TreeGrafter"/>
</dbReference>
<dbReference type="SUPFAM" id="SSF56176">
    <property type="entry name" value="FAD-binding/transporter-associated domain-like"/>
    <property type="match status" value="1"/>
</dbReference>
<dbReference type="PANTHER" id="PTHR11748">
    <property type="entry name" value="D-LACTATE DEHYDROGENASE"/>
    <property type="match status" value="1"/>
</dbReference>
<dbReference type="InterPro" id="IPR016166">
    <property type="entry name" value="FAD-bd_PCMH"/>
</dbReference>
<protein>
    <recommendedName>
        <fullName evidence="2">FAD-binding PCMH-type domain-containing protein</fullName>
    </recommendedName>
</protein>
<dbReference type="GO" id="GO:0008720">
    <property type="term" value="F:D-lactate dehydrogenase (NAD+) activity"/>
    <property type="evidence" value="ECO:0007669"/>
    <property type="project" value="TreeGrafter"/>
</dbReference>
<accession>A0A3B0UW67</accession>
<sequence length="157" mass="17064">MAQFSPVSEAVLAALTAVVTSDNISTAEAERQLHAQDMSQHAPSLSEVVVWPTTAQQVANVLRIANENHIPLTPWGAGSSLEGNPIPLFGGILLSLQRMDQIITLHEDDFQVTVQPGIGYKDLNEFLGRHASFLPQTREPMPPLAACWQTMQQAAAR</sequence>
<dbReference type="Gene3D" id="3.30.465.10">
    <property type="match status" value="1"/>
</dbReference>
<dbReference type="GO" id="GO:0071949">
    <property type="term" value="F:FAD binding"/>
    <property type="evidence" value="ECO:0007669"/>
    <property type="project" value="InterPro"/>
</dbReference>
<dbReference type="PANTHER" id="PTHR11748:SF111">
    <property type="entry name" value="D-LACTATE DEHYDROGENASE, MITOCHONDRIAL-RELATED"/>
    <property type="match status" value="1"/>
</dbReference>
<dbReference type="AlphaFoldDB" id="A0A3B0UW67"/>
<organism evidence="3">
    <name type="scientific">hydrothermal vent metagenome</name>
    <dbReference type="NCBI Taxonomy" id="652676"/>
    <lineage>
        <taxon>unclassified sequences</taxon>
        <taxon>metagenomes</taxon>
        <taxon>ecological metagenomes</taxon>
    </lineage>
</organism>
<proteinExistence type="inferred from homology"/>
<dbReference type="InterPro" id="IPR016169">
    <property type="entry name" value="FAD-bd_PCMH_sub2"/>
</dbReference>
<name>A0A3B0UW67_9ZZZZ</name>
<dbReference type="EMBL" id="UOEU01000419">
    <property type="protein sequence ID" value="VAW33100.1"/>
    <property type="molecule type" value="Genomic_DNA"/>
</dbReference>
<evidence type="ECO:0000256" key="1">
    <source>
        <dbReference type="ARBA" id="ARBA00008000"/>
    </source>
</evidence>
<dbReference type="InterPro" id="IPR006094">
    <property type="entry name" value="Oxid_FAD_bind_N"/>
</dbReference>
<dbReference type="InterPro" id="IPR036318">
    <property type="entry name" value="FAD-bd_PCMH-like_sf"/>
</dbReference>
<evidence type="ECO:0000313" key="3">
    <source>
        <dbReference type="EMBL" id="VAW33100.1"/>
    </source>
</evidence>
<dbReference type="PROSITE" id="PS51387">
    <property type="entry name" value="FAD_PCMH"/>
    <property type="match status" value="1"/>
</dbReference>
<evidence type="ECO:0000259" key="2">
    <source>
        <dbReference type="PROSITE" id="PS51387"/>
    </source>
</evidence>
<dbReference type="Pfam" id="PF01565">
    <property type="entry name" value="FAD_binding_4"/>
    <property type="match status" value="1"/>
</dbReference>
<reference evidence="3" key="1">
    <citation type="submission" date="2018-06" db="EMBL/GenBank/DDBJ databases">
        <authorList>
            <person name="Zhirakovskaya E."/>
        </authorList>
    </citation>
    <scope>NUCLEOTIDE SEQUENCE</scope>
</reference>
<gene>
    <name evidence="3" type="ORF">MNBD_CHLOROFLEXI01-4447</name>
</gene>
<dbReference type="GO" id="GO:1903457">
    <property type="term" value="P:lactate catabolic process"/>
    <property type="evidence" value="ECO:0007669"/>
    <property type="project" value="TreeGrafter"/>
</dbReference>
<feature type="domain" description="FAD-binding PCMH-type" evidence="2">
    <location>
        <begin position="41"/>
        <end position="157"/>
    </location>
</feature>
<comment type="similarity">
    <text evidence="1">Belongs to the FAD-binding oxidoreductase/transferase type 4 family.</text>
</comment>